<dbReference type="PANTHER" id="PTHR11161:SF0">
    <property type="entry name" value="O-ACYLTRANSFERASE LIKE PROTEIN"/>
    <property type="match status" value="1"/>
</dbReference>
<keyword evidence="2" id="KW-1185">Reference proteome</keyword>
<name>A0AAV4P4S2_CAEEX</name>
<protein>
    <submittedName>
        <fullName evidence="1">Nose resistant to fluoxetine protein 6</fullName>
    </submittedName>
</protein>
<gene>
    <name evidence="1" type="primary">X975_18871</name>
    <name evidence="1" type="ORF">CEXT_388721</name>
</gene>
<dbReference type="InterPro" id="IPR052728">
    <property type="entry name" value="O2_lipid_transport_reg"/>
</dbReference>
<organism evidence="1 2">
    <name type="scientific">Caerostris extrusa</name>
    <name type="common">Bark spider</name>
    <name type="synonym">Caerostris bankana</name>
    <dbReference type="NCBI Taxonomy" id="172846"/>
    <lineage>
        <taxon>Eukaryota</taxon>
        <taxon>Metazoa</taxon>
        <taxon>Ecdysozoa</taxon>
        <taxon>Arthropoda</taxon>
        <taxon>Chelicerata</taxon>
        <taxon>Arachnida</taxon>
        <taxon>Araneae</taxon>
        <taxon>Araneomorphae</taxon>
        <taxon>Entelegynae</taxon>
        <taxon>Araneoidea</taxon>
        <taxon>Araneidae</taxon>
        <taxon>Caerostris</taxon>
    </lineage>
</organism>
<evidence type="ECO:0000313" key="2">
    <source>
        <dbReference type="Proteomes" id="UP001054945"/>
    </source>
</evidence>
<evidence type="ECO:0000313" key="1">
    <source>
        <dbReference type="EMBL" id="GIX92041.1"/>
    </source>
</evidence>
<dbReference type="PANTHER" id="PTHR11161">
    <property type="entry name" value="O-ACYLTRANSFERASE"/>
    <property type="match status" value="1"/>
</dbReference>
<dbReference type="AlphaFoldDB" id="A0AAV4P4S2"/>
<accession>A0AAV4P4S2</accession>
<comment type="caution">
    <text evidence="1">The sequence shown here is derived from an EMBL/GenBank/DDBJ whole genome shotgun (WGS) entry which is preliminary data.</text>
</comment>
<sequence length="407" mass="47257">MCIETDVPGHFRGQHCLVEIDPPTPPRRPFVAVEQMIPEFVNITHPESATTEFLKKAMYFYFLNFRSAICVPSTCSRTEIEMIASKAMESIGIEFKVLVPNCEVKVEKVTLNKSEISIITVLAFLLFLAVTATITDVTLKLKSEDENYQAKLSVAVRYLLCFFYTRMPVDLKKDESPNSIKIFHGMKTCLEIGSTVYASYCLHLLDTPPRVWSCLERNSHRWPSGEMQEKWWTNLLFFNNFVPNSEMCMNWSWYIPVDTHLYLISLVVLIPLKNRKSPCNFSLQESSLGFLDEWDFFIIGTAITAVNHVYFKLHPTAITAFVHPEDIDYFVDRGYFRNLCALCVLLCWVNSWIYFSYQTENSNTTGLEHHRMDHLVRTEFKRRVWSVRLESGQCSQFGGFHFVHLHQ</sequence>
<dbReference type="Proteomes" id="UP001054945">
    <property type="component" value="Unassembled WGS sequence"/>
</dbReference>
<dbReference type="EMBL" id="BPLR01004087">
    <property type="protein sequence ID" value="GIX92041.1"/>
    <property type="molecule type" value="Genomic_DNA"/>
</dbReference>
<reference evidence="1 2" key="1">
    <citation type="submission" date="2021-06" db="EMBL/GenBank/DDBJ databases">
        <title>Caerostris extrusa draft genome.</title>
        <authorList>
            <person name="Kono N."/>
            <person name="Arakawa K."/>
        </authorList>
    </citation>
    <scope>NUCLEOTIDE SEQUENCE [LARGE SCALE GENOMIC DNA]</scope>
</reference>
<proteinExistence type="predicted"/>